<feature type="compositionally biased region" description="Polar residues" evidence="1">
    <location>
        <begin position="109"/>
        <end position="119"/>
    </location>
</feature>
<dbReference type="EMBL" id="JARKIK010000042">
    <property type="protein sequence ID" value="KAK8737406.1"/>
    <property type="molecule type" value="Genomic_DNA"/>
</dbReference>
<name>A0AAW0XDR1_CHEQU</name>
<feature type="region of interest" description="Disordered" evidence="1">
    <location>
        <begin position="36"/>
        <end position="68"/>
    </location>
</feature>
<organism evidence="2 3">
    <name type="scientific">Cherax quadricarinatus</name>
    <name type="common">Australian red claw crayfish</name>
    <dbReference type="NCBI Taxonomy" id="27406"/>
    <lineage>
        <taxon>Eukaryota</taxon>
        <taxon>Metazoa</taxon>
        <taxon>Ecdysozoa</taxon>
        <taxon>Arthropoda</taxon>
        <taxon>Crustacea</taxon>
        <taxon>Multicrustacea</taxon>
        <taxon>Malacostraca</taxon>
        <taxon>Eumalacostraca</taxon>
        <taxon>Eucarida</taxon>
        <taxon>Decapoda</taxon>
        <taxon>Pleocyemata</taxon>
        <taxon>Astacidea</taxon>
        <taxon>Parastacoidea</taxon>
        <taxon>Parastacidae</taxon>
        <taxon>Cherax</taxon>
    </lineage>
</organism>
<dbReference type="AlphaFoldDB" id="A0AAW0XDR1"/>
<accession>A0AAW0XDR1</accession>
<feature type="region of interest" description="Disordered" evidence="1">
    <location>
        <begin position="107"/>
        <end position="158"/>
    </location>
</feature>
<feature type="compositionally biased region" description="Basic and acidic residues" evidence="1">
    <location>
        <begin position="38"/>
        <end position="63"/>
    </location>
</feature>
<protein>
    <submittedName>
        <fullName evidence="2">Uncharacterized protein</fullName>
    </submittedName>
</protein>
<comment type="caution">
    <text evidence="2">The sequence shown here is derived from an EMBL/GenBank/DDBJ whole genome shotgun (WGS) entry which is preliminary data.</text>
</comment>
<feature type="region of interest" description="Disordered" evidence="1">
    <location>
        <begin position="173"/>
        <end position="195"/>
    </location>
</feature>
<sequence length="490" mass="54435">ELDVAAERMAGKEEDDDVVEEKKVRKEEKQDVVTVVGEKNEGGIMKTERRNDIMKDGGSDAKASESLGDNIACDDDVMAPEGEYDVMVCGDDYNDETVDDDDMMENTDAKQVSSTSGNTRPLLDTFPYSKHEDNKQNVPDDHEGKKEVKVEQSGSQVKAGEACAIGHRLQPEVHGEITKSEDKQRERNNGSVDKKLQDDIKNTDLKCIAVKVTTTKSERKDADAIACQTILTKENLRHSDTTGVDDNGKSIHNDRVNILGAKKIIVTTSNIARIVAEDHQNYTQNVFLISKAADTKSEERKTVECNNEIGKNKSKTGKISNDSDAGEKILGFSSTLKGSVKEESERVAQTSEDEVVNAQTLNKNEVICTNECKKGLEKDEQINAGKSLKRCAKTQIHISQESESDDEMQEKLDASEAASGDFVMKTVSNVERVKRKLEEIMEASKVEEDAVIEELHKMKKEKTEILNKISSEMEKLKTILTRGKVENEEK</sequence>
<gene>
    <name evidence="2" type="ORF">OTU49_004466</name>
</gene>
<feature type="compositionally biased region" description="Basic and acidic residues" evidence="1">
    <location>
        <begin position="129"/>
        <end position="150"/>
    </location>
</feature>
<reference evidence="2 3" key="1">
    <citation type="journal article" date="2024" name="BMC Genomics">
        <title>Genome assembly of redclaw crayfish (Cherax quadricarinatus) provides insights into its immune adaptation and hypoxia tolerance.</title>
        <authorList>
            <person name="Liu Z."/>
            <person name="Zheng J."/>
            <person name="Li H."/>
            <person name="Fang K."/>
            <person name="Wang S."/>
            <person name="He J."/>
            <person name="Zhou D."/>
            <person name="Weng S."/>
            <person name="Chi M."/>
            <person name="Gu Z."/>
            <person name="He J."/>
            <person name="Li F."/>
            <person name="Wang M."/>
        </authorList>
    </citation>
    <scope>NUCLEOTIDE SEQUENCE [LARGE SCALE GENOMIC DNA]</scope>
    <source>
        <strain evidence="2">ZL_2023a</strain>
    </source>
</reference>
<dbReference type="Proteomes" id="UP001445076">
    <property type="component" value="Unassembled WGS sequence"/>
</dbReference>
<feature type="compositionally biased region" description="Basic and acidic residues" evidence="1">
    <location>
        <begin position="1"/>
        <end position="12"/>
    </location>
</feature>
<feature type="region of interest" description="Disordered" evidence="1">
    <location>
        <begin position="1"/>
        <end position="24"/>
    </location>
</feature>
<proteinExistence type="predicted"/>
<feature type="non-terminal residue" evidence="2">
    <location>
        <position position="1"/>
    </location>
</feature>
<keyword evidence="3" id="KW-1185">Reference proteome</keyword>
<evidence type="ECO:0000313" key="2">
    <source>
        <dbReference type="EMBL" id="KAK8737406.1"/>
    </source>
</evidence>
<evidence type="ECO:0000313" key="3">
    <source>
        <dbReference type="Proteomes" id="UP001445076"/>
    </source>
</evidence>
<evidence type="ECO:0000256" key="1">
    <source>
        <dbReference type="SAM" id="MobiDB-lite"/>
    </source>
</evidence>